<reference evidence="2 3" key="1">
    <citation type="submission" date="2021-05" db="EMBL/GenBank/DDBJ databases">
        <title>Bacteria Genome sequencing.</title>
        <authorList>
            <person name="Takabe Y."/>
            <person name="Nakajima Y."/>
            <person name="Suzuki S."/>
            <person name="Shiozaki T."/>
        </authorList>
    </citation>
    <scope>NUCLEOTIDE SEQUENCE [LARGE SCALE GENOMIC DNA]</scope>
    <source>
        <strain evidence="2 3">AI_62</strain>
    </source>
</reference>
<feature type="compositionally biased region" description="Polar residues" evidence="1">
    <location>
        <begin position="1"/>
        <end position="17"/>
    </location>
</feature>
<accession>A0ABQ4NR99</accession>
<dbReference type="Proteomes" id="UP000786693">
    <property type="component" value="Unassembled WGS sequence"/>
</dbReference>
<sequence length="551" mass="61053">MDINQANGPEDQIQLSDSWRDDDGTLSEAAYRTIVIASEYAAQAKKQNADSAPQKLWHEIRTYADAEVLGYTASRLERSISRVGILHNNLNENGVPLPQRYVQNTAPLPSGWHGLDFVEVKDGAFFVVGETAEHVPPLLIAEDLDVALYLTYLAHSSPIAPTFSLEGTGADVVHLNLKVFDPPWLAATNFGQSMFFADWLMKGLTMGSVPSVLEPHKSSAMDNSWQQPPLFDELARKVGVQQAGLQNRGAIVAMETPLDVAQNGDVIQLRPHPSVWIDSSMYRDLADGTREHFRRNDPETLAGMQAQTFHQNYYEVSRMYPVFERVRLLAGLMAAVNYAHHAGVKLSASEQARLKRTIGPLKRTVAQEELVSRPFHEGGCFCTGGVEIQATAKVKSTQKTLFTKGVGGSGGESTRTIFDDEKGAPSVKKDFNWESIRPEWTTWAHYPQETVDGKVYAKLAGRYYTHHAVQGMNLPAFGFYAGDPAVANENYVGVKKNIETGHSISPRFVENCIRNGSSELQPNNRYKFKDGNVRVITDFSKKFVISVGYGK</sequence>
<comment type="caution">
    <text evidence="2">The sequence shown here is derived from an EMBL/GenBank/DDBJ whole genome shotgun (WGS) entry which is preliminary data.</text>
</comment>
<name>A0ABQ4NR99_9RHOB</name>
<proteinExistence type="predicted"/>
<feature type="region of interest" description="Disordered" evidence="1">
    <location>
        <begin position="1"/>
        <end position="21"/>
    </location>
</feature>
<gene>
    <name evidence="2" type="ORF">JANAI62_35730</name>
</gene>
<evidence type="ECO:0000313" key="3">
    <source>
        <dbReference type="Proteomes" id="UP000786693"/>
    </source>
</evidence>
<keyword evidence="3" id="KW-1185">Reference proteome</keyword>
<organism evidence="2 3">
    <name type="scientific">Jannaschia pagri</name>
    <dbReference type="NCBI Taxonomy" id="2829797"/>
    <lineage>
        <taxon>Bacteria</taxon>
        <taxon>Pseudomonadati</taxon>
        <taxon>Pseudomonadota</taxon>
        <taxon>Alphaproteobacteria</taxon>
        <taxon>Rhodobacterales</taxon>
        <taxon>Roseobacteraceae</taxon>
        <taxon>Jannaschia</taxon>
    </lineage>
</organism>
<evidence type="ECO:0000313" key="2">
    <source>
        <dbReference type="EMBL" id="GIT96950.1"/>
    </source>
</evidence>
<evidence type="ECO:0000256" key="1">
    <source>
        <dbReference type="SAM" id="MobiDB-lite"/>
    </source>
</evidence>
<protein>
    <submittedName>
        <fullName evidence="2">Uncharacterized protein</fullName>
    </submittedName>
</protein>
<dbReference type="EMBL" id="BPFH01000009">
    <property type="protein sequence ID" value="GIT96950.1"/>
    <property type="molecule type" value="Genomic_DNA"/>
</dbReference>